<comment type="caution">
    <text evidence="1">The sequence shown here is derived from an EMBL/GenBank/DDBJ whole genome shotgun (WGS) entry which is preliminary data.</text>
</comment>
<dbReference type="AlphaFoldDB" id="A0A6G0XP46"/>
<evidence type="ECO:0000313" key="1">
    <source>
        <dbReference type="EMBL" id="KAF0742284.1"/>
    </source>
</evidence>
<reference evidence="1 2" key="1">
    <citation type="submission" date="2019-07" db="EMBL/GenBank/DDBJ databases">
        <title>Genomics analysis of Aphanomyces spp. identifies a new class of oomycete effector associated with host adaptation.</title>
        <authorList>
            <person name="Gaulin E."/>
        </authorList>
    </citation>
    <scope>NUCLEOTIDE SEQUENCE [LARGE SCALE GENOMIC DNA]</scope>
    <source>
        <strain evidence="1 2">ATCC 201684</strain>
    </source>
</reference>
<gene>
    <name evidence="1" type="ORF">Ae201684_002687</name>
</gene>
<proteinExistence type="predicted"/>
<dbReference type="EMBL" id="VJMJ01000029">
    <property type="protein sequence ID" value="KAF0742284.1"/>
    <property type="molecule type" value="Genomic_DNA"/>
</dbReference>
<organism evidence="1 2">
    <name type="scientific">Aphanomyces euteiches</name>
    <dbReference type="NCBI Taxonomy" id="100861"/>
    <lineage>
        <taxon>Eukaryota</taxon>
        <taxon>Sar</taxon>
        <taxon>Stramenopiles</taxon>
        <taxon>Oomycota</taxon>
        <taxon>Saprolegniomycetes</taxon>
        <taxon>Saprolegniales</taxon>
        <taxon>Verrucalvaceae</taxon>
        <taxon>Aphanomyces</taxon>
    </lineage>
</organism>
<sequence length="263" mass="29772">MCEMLTVNDSAITMPTVLYTKKTMSMKRPRAGDTQSLEKLSLSLKMRSLVVEAHMTNLNRDAIERNLVSIANELALLFAFGIHDEATCLRFLTSAHERVLKLTEMKRASLYLSTTPESIWQTAKTQALSTNDAVANMNRCYENTIDDISLFWKQMQAAKDKAAELWNEDKLQEAMPYMRAADTYFKRAHLKYQKLNVDYAMIGAQCLPVVKKTKRGRVSFSDKPVVMGTAEADVDRSPICPSKPTPMEALLLRASREFPMPSF</sequence>
<dbReference type="Proteomes" id="UP000481153">
    <property type="component" value="Unassembled WGS sequence"/>
</dbReference>
<accession>A0A6G0XP46</accession>
<protein>
    <submittedName>
        <fullName evidence="1">Uncharacterized protein</fullName>
    </submittedName>
</protein>
<evidence type="ECO:0000313" key="2">
    <source>
        <dbReference type="Proteomes" id="UP000481153"/>
    </source>
</evidence>
<keyword evidence="2" id="KW-1185">Reference proteome</keyword>
<dbReference type="VEuPathDB" id="FungiDB:AeMF1_009410"/>
<name>A0A6G0XP46_9STRA</name>